<dbReference type="GeneID" id="77925239"/>
<reference evidence="1 2" key="1">
    <citation type="submission" date="2020-01" db="EMBL/GenBank/DDBJ databases">
        <authorList>
            <person name="Burbank J.R."/>
            <person name="Falkowski A.F."/>
            <person name="Granberg A.K."/>
            <person name="Hofbauer A.R."/>
            <person name="Heubel C."/>
            <person name="Larson S.M."/>
            <person name="Streitz R.J."/>
            <person name="Zoubek K.J."/>
            <person name="Bonilla J.A."/>
            <person name="Klyczek K."/>
            <person name="Garlena R.A."/>
            <person name="Russell D.A."/>
            <person name="Pope W.H."/>
            <person name="Jacobs-Sera D."/>
            <person name="Hatfull G.F."/>
        </authorList>
    </citation>
    <scope>NUCLEOTIDE SEQUENCE [LARGE SCALE GENOMIC DNA]</scope>
</reference>
<sequence>MITKRKPGGHPDPLLRKLHKTTEAAVELVRDLRPRMTEAQYLELRAGAMGLLITDALFSNMPDPRELTPVPGHTPPPRS</sequence>
<gene>
    <name evidence="1" type="primary">64</name>
    <name evidence="1" type="ORF">SEA_SHOYA_64</name>
</gene>
<evidence type="ECO:0000313" key="1">
    <source>
        <dbReference type="EMBL" id="QIG57735.1"/>
    </source>
</evidence>
<protein>
    <submittedName>
        <fullName evidence="1">Uncharacterized protein</fullName>
    </submittedName>
</protein>
<accession>A0A6G6XIQ7</accession>
<dbReference type="EMBL" id="MN908684">
    <property type="protein sequence ID" value="QIG57735.1"/>
    <property type="molecule type" value="Genomic_DNA"/>
</dbReference>
<keyword evidence="2" id="KW-1185">Reference proteome</keyword>
<dbReference type="RefSeq" id="YP_010649684.1">
    <property type="nucleotide sequence ID" value="NC_070771.1"/>
</dbReference>
<proteinExistence type="predicted"/>
<name>A0A6G6XIQ7_9CAUD</name>
<evidence type="ECO:0000313" key="2">
    <source>
        <dbReference type="Proteomes" id="UP000501785"/>
    </source>
</evidence>
<dbReference type="Proteomes" id="UP000501785">
    <property type="component" value="Segment"/>
</dbReference>
<dbReference type="KEGG" id="vg:77925239"/>
<organism evidence="1 2">
    <name type="scientific">Arthrobacter phage Shoya</name>
    <dbReference type="NCBI Taxonomy" id="2704035"/>
    <lineage>
        <taxon>Viruses</taxon>
        <taxon>Duplodnaviria</taxon>
        <taxon>Heunggongvirae</taxon>
        <taxon>Uroviricota</taxon>
        <taxon>Caudoviricetes</taxon>
        <taxon>Shoyavirus</taxon>
        <taxon>Shoyavirus shoya</taxon>
    </lineage>
</organism>